<feature type="region of interest" description="Disordered" evidence="1">
    <location>
        <begin position="176"/>
        <end position="202"/>
    </location>
</feature>
<dbReference type="InterPro" id="IPR011989">
    <property type="entry name" value="ARM-like"/>
</dbReference>
<dbReference type="InterPro" id="IPR002554">
    <property type="entry name" value="PP2A_B56"/>
</dbReference>
<dbReference type="GO" id="GO:0000159">
    <property type="term" value="C:protein phosphatase type 2A complex"/>
    <property type="evidence" value="ECO:0007669"/>
    <property type="project" value="InterPro"/>
</dbReference>
<dbReference type="GO" id="GO:0019888">
    <property type="term" value="F:protein phosphatase regulator activity"/>
    <property type="evidence" value="ECO:0007669"/>
    <property type="project" value="InterPro"/>
</dbReference>
<name>A0A6V7P632_ANACO</name>
<feature type="region of interest" description="Disordered" evidence="1">
    <location>
        <begin position="91"/>
        <end position="135"/>
    </location>
</feature>
<feature type="compositionally biased region" description="Low complexity" evidence="1">
    <location>
        <begin position="91"/>
        <end position="100"/>
    </location>
</feature>
<dbReference type="Gene3D" id="1.25.10.10">
    <property type="entry name" value="Leucine-rich Repeat Variant"/>
    <property type="match status" value="1"/>
</dbReference>
<feature type="region of interest" description="Disordered" evidence="1">
    <location>
        <begin position="13"/>
        <end position="35"/>
    </location>
</feature>
<dbReference type="GO" id="GO:0007165">
    <property type="term" value="P:signal transduction"/>
    <property type="evidence" value="ECO:0007669"/>
    <property type="project" value="InterPro"/>
</dbReference>
<dbReference type="EMBL" id="LR862145">
    <property type="protein sequence ID" value="CAD1826108.1"/>
    <property type="molecule type" value="Genomic_DNA"/>
</dbReference>
<feature type="compositionally biased region" description="Acidic residues" evidence="1">
    <location>
        <begin position="191"/>
        <end position="202"/>
    </location>
</feature>
<protein>
    <submittedName>
        <fullName evidence="2">Uncharacterized protein</fullName>
    </submittedName>
</protein>
<proteinExistence type="predicted"/>
<feature type="compositionally biased region" description="Pro residues" evidence="1">
    <location>
        <begin position="111"/>
        <end position="121"/>
    </location>
</feature>
<dbReference type="Pfam" id="PF01603">
    <property type="entry name" value="B56"/>
    <property type="match status" value="1"/>
</dbReference>
<evidence type="ECO:0000256" key="1">
    <source>
        <dbReference type="SAM" id="MobiDB-lite"/>
    </source>
</evidence>
<gene>
    <name evidence="2" type="ORF">CB5_LOCUS9319</name>
</gene>
<reference evidence="2" key="1">
    <citation type="submission" date="2020-07" db="EMBL/GenBank/DDBJ databases">
        <authorList>
            <person name="Lin J."/>
        </authorList>
    </citation>
    <scope>NUCLEOTIDE SEQUENCE</scope>
</reference>
<organism evidence="2">
    <name type="scientific">Ananas comosus var. bracteatus</name>
    <name type="common">red pineapple</name>
    <dbReference type="NCBI Taxonomy" id="296719"/>
    <lineage>
        <taxon>Eukaryota</taxon>
        <taxon>Viridiplantae</taxon>
        <taxon>Streptophyta</taxon>
        <taxon>Embryophyta</taxon>
        <taxon>Tracheophyta</taxon>
        <taxon>Spermatophyta</taxon>
        <taxon>Magnoliopsida</taxon>
        <taxon>Liliopsida</taxon>
        <taxon>Poales</taxon>
        <taxon>Bromeliaceae</taxon>
        <taxon>Bromelioideae</taxon>
        <taxon>Ananas</taxon>
    </lineage>
</organism>
<dbReference type="AlphaFoldDB" id="A0A6V7P632"/>
<accession>A0A6V7P632</accession>
<evidence type="ECO:0000313" key="2">
    <source>
        <dbReference type="EMBL" id="CAD1826108.1"/>
    </source>
</evidence>
<sequence length="202" mass="21317">MATTLAGVSLSARRFRALKPRDDPPLLSTRRWHSASATATLSPLPVCSTRSSKAMATRCPNLSPSPLTPHSSSLPLVSINYASRSTAAAGAAPSLSQGSSPITIDTTASSLPPPSPLPPPHQGHQANHGTHQTKRQTLHEPIEFIQSDFSGCLPKALQNQLVHAVSANIFHPLHPSLHDLSGSSGNPSTPDPEEEEPYIDPS</sequence>